<dbReference type="EnsemblMetazoa" id="GAUT031027-RA">
    <property type="protein sequence ID" value="GAUT031027-PA"/>
    <property type="gene ID" value="GAUT031027"/>
</dbReference>
<reference evidence="2" key="1">
    <citation type="submission" date="2020-05" db="UniProtKB">
        <authorList>
            <consortium name="EnsemblMetazoa"/>
        </authorList>
    </citation>
    <scope>IDENTIFICATION</scope>
    <source>
        <strain evidence="2">TTRI</strain>
    </source>
</reference>
<organism evidence="2 3">
    <name type="scientific">Glossina austeni</name>
    <name type="common">Savannah tsetse fly</name>
    <dbReference type="NCBI Taxonomy" id="7395"/>
    <lineage>
        <taxon>Eukaryota</taxon>
        <taxon>Metazoa</taxon>
        <taxon>Ecdysozoa</taxon>
        <taxon>Arthropoda</taxon>
        <taxon>Hexapoda</taxon>
        <taxon>Insecta</taxon>
        <taxon>Pterygota</taxon>
        <taxon>Neoptera</taxon>
        <taxon>Endopterygota</taxon>
        <taxon>Diptera</taxon>
        <taxon>Brachycera</taxon>
        <taxon>Muscomorpha</taxon>
        <taxon>Hippoboscoidea</taxon>
        <taxon>Glossinidae</taxon>
        <taxon>Glossina</taxon>
    </lineage>
</organism>
<dbReference type="VEuPathDB" id="VectorBase:GAUT031027"/>
<proteinExistence type="predicted"/>
<feature type="compositionally biased region" description="Low complexity" evidence="1">
    <location>
        <begin position="78"/>
        <end position="96"/>
    </location>
</feature>
<keyword evidence="3" id="KW-1185">Reference proteome</keyword>
<dbReference type="Proteomes" id="UP000078200">
    <property type="component" value="Unassembled WGS sequence"/>
</dbReference>
<protein>
    <submittedName>
        <fullName evidence="2">Uncharacterized protein</fullName>
    </submittedName>
</protein>
<feature type="compositionally biased region" description="Polar residues" evidence="1">
    <location>
        <begin position="55"/>
        <end position="69"/>
    </location>
</feature>
<evidence type="ECO:0000313" key="3">
    <source>
        <dbReference type="Proteomes" id="UP000078200"/>
    </source>
</evidence>
<name>A0A1A9VAI2_GLOAU</name>
<feature type="region of interest" description="Disordered" evidence="1">
    <location>
        <begin position="37"/>
        <end position="109"/>
    </location>
</feature>
<sequence>MNCSNPDCQKIRKESVDTLQRAFEIFQTPFNKCLAELVAPNPDNRRRRRSDSNDTPNLTAKKTKPSNNNHSEDQRPHPSTSNSSSRIAAITRISPSNQDAVREEKGELPPPAFKSLFGKILDLVFTNNHQECKCVEYGRAISEPEDNHHPTLKINVTHMCMTKTC</sequence>
<evidence type="ECO:0000313" key="2">
    <source>
        <dbReference type="EnsemblMetazoa" id="GAUT031027-PA"/>
    </source>
</evidence>
<accession>A0A1A9VAI2</accession>
<evidence type="ECO:0000256" key="1">
    <source>
        <dbReference type="SAM" id="MobiDB-lite"/>
    </source>
</evidence>
<dbReference type="AlphaFoldDB" id="A0A1A9VAI2"/>